<dbReference type="InterPro" id="IPR003265">
    <property type="entry name" value="HhH-GPD_domain"/>
</dbReference>
<dbReference type="InterPro" id="IPR000445">
    <property type="entry name" value="HhH_motif"/>
</dbReference>
<evidence type="ECO:0000256" key="3">
    <source>
        <dbReference type="ARBA" id="ARBA00022485"/>
    </source>
</evidence>
<keyword evidence="8" id="KW-0411">Iron-sulfur</keyword>
<dbReference type="AlphaFoldDB" id="A0A645B077"/>
<evidence type="ECO:0000256" key="6">
    <source>
        <dbReference type="ARBA" id="ARBA00022801"/>
    </source>
</evidence>
<evidence type="ECO:0000256" key="5">
    <source>
        <dbReference type="ARBA" id="ARBA00022763"/>
    </source>
</evidence>
<dbReference type="GO" id="GO:0051539">
    <property type="term" value="F:4 iron, 4 sulfur cluster binding"/>
    <property type="evidence" value="ECO:0007669"/>
    <property type="project" value="UniProtKB-KW"/>
</dbReference>
<organism evidence="12">
    <name type="scientific">bioreactor metagenome</name>
    <dbReference type="NCBI Taxonomy" id="1076179"/>
    <lineage>
        <taxon>unclassified sequences</taxon>
        <taxon>metagenomes</taxon>
        <taxon>ecological metagenomes</taxon>
    </lineage>
</organism>
<evidence type="ECO:0000256" key="9">
    <source>
        <dbReference type="ARBA" id="ARBA00023204"/>
    </source>
</evidence>
<keyword evidence="12" id="KW-0540">Nuclease</keyword>
<dbReference type="EC" id="4.2.99.18" evidence="12"/>
<evidence type="ECO:0000259" key="11">
    <source>
        <dbReference type="SMART" id="SM00478"/>
    </source>
</evidence>
<comment type="cofactor">
    <cofactor evidence="1">
        <name>[4Fe-4S] cluster</name>
        <dbReference type="ChEBI" id="CHEBI:49883"/>
    </cofactor>
</comment>
<keyword evidence="12" id="KW-0255">Endonuclease</keyword>
<comment type="caution">
    <text evidence="12">The sequence shown here is derived from an EMBL/GenBank/DDBJ whole genome shotgun (WGS) entry which is preliminary data.</text>
</comment>
<dbReference type="InterPro" id="IPR023170">
    <property type="entry name" value="HhH_base_excis_C"/>
</dbReference>
<keyword evidence="3" id="KW-0004">4Fe-4S</keyword>
<dbReference type="Pfam" id="PF10576">
    <property type="entry name" value="EndIII_4Fe-2S"/>
    <property type="match status" value="1"/>
</dbReference>
<dbReference type="Gene3D" id="1.10.1670.10">
    <property type="entry name" value="Helix-hairpin-Helix base-excision DNA repair enzymes (C-terminal)"/>
    <property type="match status" value="1"/>
</dbReference>
<dbReference type="GO" id="GO:0006285">
    <property type="term" value="P:base-excision repair, AP site formation"/>
    <property type="evidence" value="ECO:0007669"/>
    <property type="project" value="TreeGrafter"/>
</dbReference>
<evidence type="ECO:0000256" key="7">
    <source>
        <dbReference type="ARBA" id="ARBA00023004"/>
    </source>
</evidence>
<keyword evidence="9" id="KW-0234">DNA repair</keyword>
<protein>
    <submittedName>
        <fullName evidence="12">Endonuclease III</fullName>
        <ecNumber evidence="12">4.2.99.18</ecNumber>
    </submittedName>
</protein>
<dbReference type="PANTHER" id="PTHR10359:SF18">
    <property type="entry name" value="ENDONUCLEASE III"/>
    <property type="match status" value="1"/>
</dbReference>
<dbReference type="InterPro" id="IPR011257">
    <property type="entry name" value="DNA_glycosylase"/>
</dbReference>
<keyword evidence="6" id="KW-0378">Hydrolase</keyword>
<dbReference type="FunFam" id="1.10.1670.10:FF:000001">
    <property type="entry name" value="Endonuclease III"/>
    <property type="match status" value="1"/>
</dbReference>
<proteinExistence type="inferred from homology"/>
<evidence type="ECO:0000313" key="12">
    <source>
        <dbReference type="EMBL" id="MPM58789.1"/>
    </source>
</evidence>
<dbReference type="PROSITE" id="PS00764">
    <property type="entry name" value="ENDONUCLEASE_III_1"/>
    <property type="match status" value="1"/>
</dbReference>
<evidence type="ECO:0000256" key="8">
    <source>
        <dbReference type="ARBA" id="ARBA00023014"/>
    </source>
</evidence>
<dbReference type="GO" id="GO:0140078">
    <property type="term" value="F:class I DNA-(apurinic or apyrimidinic site) endonuclease activity"/>
    <property type="evidence" value="ECO:0007669"/>
    <property type="project" value="UniProtKB-EC"/>
</dbReference>
<dbReference type="CDD" id="cd00056">
    <property type="entry name" value="ENDO3c"/>
    <property type="match status" value="1"/>
</dbReference>
<dbReference type="SMART" id="SM00478">
    <property type="entry name" value="ENDO3c"/>
    <property type="match status" value="1"/>
</dbReference>
<dbReference type="SMART" id="SM00525">
    <property type="entry name" value="FES"/>
    <property type="match status" value="1"/>
</dbReference>
<evidence type="ECO:0000256" key="1">
    <source>
        <dbReference type="ARBA" id="ARBA00001966"/>
    </source>
</evidence>
<dbReference type="EMBL" id="VSSQ01016953">
    <property type="protein sequence ID" value="MPM58789.1"/>
    <property type="molecule type" value="Genomic_DNA"/>
</dbReference>
<evidence type="ECO:0000256" key="2">
    <source>
        <dbReference type="ARBA" id="ARBA00008343"/>
    </source>
</evidence>
<dbReference type="PANTHER" id="PTHR10359">
    <property type="entry name" value="A/G-SPECIFIC ADENINE GLYCOSYLASE/ENDONUCLEASE III"/>
    <property type="match status" value="1"/>
</dbReference>
<evidence type="ECO:0000256" key="10">
    <source>
        <dbReference type="ARBA" id="ARBA00023295"/>
    </source>
</evidence>
<keyword evidence="7" id="KW-0408">Iron</keyword>
<feature type="domain" description="HhH-GPD" evidence="11">
    <location>
        <begin position="1"/>
        <end position="78"/>
    </location>
</feature>
<name>A0A645B077_9ZZZZ</name>
<gene>
    <name evidence="12" type="primary">nth_31</name>
    <name evidence="12" type="ORF">SDC9_105622</name>
</gene>
<dbReference type="GO" id="GO:0003677">
    <property type="term" value="F:DNA binding"/>
    <property type="evidence" value="ECO:0007669"/>
    <property type="project" value="InterPro"/>
</dbReference>
<dbReference type="Gene3D" id="1.10.340.30">
    <property type="entry name" value="Hypothetical protein, domain 2"/>
    <property type="match status" value="1"/>
</dbReference>
<dbReference type="InterPro" id="IPR004035">
    <property type="entry name" value="Endouclease-III_FeS-bd_BS"/>
</dbReference>
<keyword evidence="10" id="KW-0326">Glycosidase</keyword>
<accession>A0A645B077</accession>
<dbReference type="Pfam" id="PF00633">
    <property type="entry name" value="HHH"/>
    <property type="match status" value="1"/>
</dbReference>
<dbReference type="GO" id="GO:0019104">
    <property type="term" value="F:DNA N-glycosylase activity"/>
    <property type="evidence" value="ECO:0007669"/>
    <property type="project" value="TreeGrafter"/>
</dbReference>
<dbReference type="SUPFAM" id="SSF48150">
    <property type="entry name" value="DNA-glycosylase"/>
    <property type="match status" value="1"/>
</dbReference>
<dbReference type="GO" id="GO:0046872">
    <property type="term" value="F:metal ion binding"/>
    <property type="evidence" value="ECO:0007669"/>
    <property type="project" value="UniProtKB-KW"/>
</dbReference>
<keyword evidence="12" id="KW-0456">Lyase</keyword>
<keyword evidence="4" id="KW-0479">Metal-binding</keyword>
<reference evidence="12" key="1">
    <citation type="submission" date="2019-08" db="EMBL/GenBank/DDBJ databases">
        <authorList>
            <person name="Kucharzyk K."/>
            <person name="Murdoch R.W."/>
            <person name="Higgins S."/>
            <person name="Loffler F."/>
        </authorList>
    </citation>
    <scope>NUCLEOTIDE SEQUENCE</scope>
</reference>
<dbReference type="InterPro" id="IPR003651">
    <property type="entry name" value="Endonuclease3_FeS-loop_motif"/>
</dbReference>
<sequence length="104" mass="11733">MEDLISLPGVGRKTANVVLSNGFGVPAIAVDTHVFRVSNRIGLADSKNVDETEKQLMSSLPKDIWSLAHHLLIWHGRRICDAKKPKCEICNIKDICDYYNKEKR</sequence>
<comment type="similarity">
    <text evidence="2">Belongs to the Nth/MutY family.</text>
</comment>
<evidence type="ECO:0000256" key="4">
    <source>
        <dbReference type="ARBA" id="ARBA00022723"/>
    </source>
</evidence>
<keyword evidence="5" id="KW-0227">DNA damage</keyword>